<evidence type="ECO:0000256" key="1">
    <source>
        <dbReference type="ARBA" id="ARBA00004123"/>
    </source>
</evidence>
<dbReference type="GO" id="GO:0045893">
    <property type="term" value="P:positive regulation of DNA-templated transcription"/>
    <property type="evidence" value="ECO:0007669"/>
    <property type="project" value="TreeGrafter"/>
</dbReference>
<dbReference type="STRING" id="106549.A0A540K7V2"/>
<dbReference type="EMBL" id="VIEB01001861">
    <property type="protein sequence ID" value="TQD70306.1"/>
    <property type="molecule type" value="Genomic_DNA"/>
</dbReference>
<feature type="region of interest" description="Disordered" evidence="9">
    <location>
        <begin position="1"/>
        <end position="41"/>
    </location>
</feature>
<protein>
    <recommendedName>
        <fullName evidence="10">AP2/ERF domain-containing protein</fullName>
    </recommendedName>
</protein>
<dbReference type="GO" id="GO:0005634">
    <property type="term" value="C:nucleus"/>
    <property type="evidence" value="ECO:0007669"/>
    <property type="project" value="UniProtKB-SubCell"/>
</dbReference>
<accession>A0A540K7V2</accession>
<evidence type="ECO:0000256" key="6">
    <source>
        <dbReference type="ARBA" id="ARBA00023163"/>
    </source>
</evidence>
<dbReference type="GO" id="GO:0000976">
    <property type="term" value="F:transcription cis-regulatory region binding"/>
    <property type="evidence" value="ECO:0007669"/>
    <property type="project" value="TreeGrafter"/>
</dbReference>
<keyword evidence="3" id="KW-0346">Stress response</keyword>
<gene>
    <name evidence="11" type="ORF">C1H46_044155</name>
</gene>
<dbReference type="Gene3D" id="3.30.730.10">
    <property type="entry name" value="AP2/ERF domain"/>
    <property type="match status" value="1"/>
</dbReference>
<dbReference type="FunFam" id="3.30.730.10:FF:000001">
    <property type="entry name" value="Ethylene-responsive transcription factor 2"/>
    <property type="match status" value="1"/>
</dbReference>
<dbReference type="PANTHER" id="PTHR31241">
    <property type="entry name" value="DEHYDRATION-RESPONSIVE ELEMENT-BINDING PROTEIN 2C"/>
    <property type="match status" value="1"/>
</dbReference>
<dbReference type="AlphaFoldDB" id="A0A540K7V2"/>
<evidence type="ECO:0000256" key="5">
    <source>
        <dbReference type="ARBA" id="ARBA00023159"/>
    </source>
</evidence>
<keyword evidence="5" id="KW-0010">Activator</keyword>
<dbReference type="InterPro" id="IPR036955">
    <property type="entry name" value="AP2/ERF_dom_sf"/>
</dbReference>
<feature type="domain" description="AP2/ERF" evidence="10">
    <location>
        <begin position="46"/>
        <end position="103"/>
    </location>
</feature>
<dbReference type="GO" id="GO:0006950">
    <property type="term" value="P:response to stress"/>
    <property type="evidence" value="ECO:0007669"/>
    <property type="project" value="TreeGrafter"/>
</dbReference>
<keyword evidence="6" id="KW-0804">Transcription</keyword>
<sequence>MSKWEMSGGSSSVGVPEKKPAKRPAQGSSRKGCMRGKGGPENAMCTYKGVRQRMWGKWVAEIREPNRGPRLWLGTYDTSYEAALAYDAAARKLYGSEAQLNLPDQQAPKYHPHQLNQHPQHQVFPSSANPRVPPQIPNQTLVQNNPSGTGTNPACYAPPVKDIAVPVIHNNFPNVKVDQPHGNYNSGGAETLPEQGGRKVEKNMSSGVNNEGMDGIFWGNMSDNFPVFDDWIWTEEAISLDLPVVADQGIFDHGFVDGNCWETSHRPNGA</sequence>
<evidence type="ECO:0000259" key="10">
    <source>
        <dbReference type="PROSITE" id="PS51032"/>
    </source>
</evidence>
<reference evidence="11 12" key="1">
    <citation type="journal article" date="2019" name="G3 (Bethesda)">
        <title>Sequencing of a Wild Apple (Malus baccata) Genome Unravels the Differences Between Cultivated and Wild Apple Species Regarding Disease Resistance and Cold Tolerance.</title>
        <authorList>
            <person name="Chen X."/>
        </authorList>
    </citation>
    <scope>NUCLEOTIDE SEQUENCE [LARGE SCALE GENOMIC DNA]</scope>
    <source>
        <strain evidence="12">cv. Shandingzi</strain>
        <tissue evidence="11">Leaves</tissue>
    </source>
</reference>
<dbReference type="SUPFAM" id="SSF54171">
    <property type="entry name" value="DNA-binding domain"/>
    <property type="match status" value="1"/>
</dbReference>
<evidence type="ECO:0000256" key="4">
    <source>
        <dbReference type="ARBA" id="ARBA00023125"/>
    </source>
</evidence>
<keyword evidence="4" id="KW-0238">DNA-binding</keyword>
<dbReference type="PANTHER" id="PTHR31241:SF62">
    <property type="entry name" value="DEHYDRATION-RESPONSIVE ELEMENT-BINDING PROTEIN 2D"/>
    <property type="match status" value="1"/>
</dbReference>
<comment type="subcellular location">
    <subcellularLocation>
        <location evidence="1">Nucleus</location>
    </subcellularLocation>
</comment>
<dbReference type="CDD" id="cd00018">
    <property type="entry name" value="AP2"/>
    <property type="match status" value="1"/>
</dbReference>
<dbReference type="PROSITE" id="PS51032">
    <property type="entry name" value="AP2_ERF"/>
    <property type="match status" value="1"/>
</dbReference>
<evidence type="ECO:0000256" key="7">
    <source>
        <dbReference type="ARBA" id="ARBA00023242"/>
    </source>
</evidence>
<evidence type="ECO:0000256" key="8">
    <source>
        <dbReference type="ARBA" id="ARBA00024343"/>
    </source>
</evidence>
<keyword evidence="2" id="KW-0805">Transcription regulation</keyword>
<evidence type="ECO:0000256" key="3">
    <source>
        <dbReference type="ARBA" id="ARBA00023016"/>
    </source>
</evidence>
<dbReference type="InterPro" id="IPR016177">
    <property type="entry name" value="DNA-bd_dom_sf"/>
</dbReference>
<dbReference type="SMART" id="SM00380">
    <property type="entry name" value="AP2"/>
    <property type="match status" value="1"/>
</dbReference>
<evidence type="ECO:0000256" key="2">
    <source>
        <dbReference type="ARBA" id="ARBA00023015"/>
    </source>
</evidence>
<evidence type="ECO:0000256" key="9">
    <source>
        <dbReference type="SAM" id="MobiDB-lite"/>
    </source>
</evidence>
<keyword evidence="7" id="KW-0539">Nucleus</keyword>
<comment type="similarity">
    <text evidence="8">Belongs to the AP2/ERF transcription factor family. ERF subfamily.</text>
</comment>
<organism evidence="11 12">
    <name type="scientific">Malus baccata</name>
    <name type="common">Siberian crab apple</name>
    <name type="synonym">Pyrus baccata</name>
    <dbReference type="NCBI Taxonomy" id="106549"/>
    <lineage>
        <taxon>Eukaryota</taxon>
        <taxon>Viridiplantae</taxon>
        <taxon>Streptophyta</taxon>
        <taxon>Embryophyta</taxon>
        <taxon>Tracheophyta</taxon>
        <taxon>Spermatophyta</taxon>
        <taxon>Magnoliopsida</taxon>
        <taxon>eudicotyledons</taxon>
        <taxon>Gunneridae</taxon>
        <taxon>Pentapetalae</taxon>
        <taxon>rosids</taxon>
        <taxon>fabids</taxon>
        <taxon>Rosales</taxon>
        <taxon>Rosaceae</taxon>
        <taxon>Amygdaloideae</taxon>
        <taxon>Maleae</taxon>
        <taxon>Malus</taxon>
    </lineage>
</organism>
<dbReference type="Proteomes" id="UP000315295">
    <property type="component" value="Unassembled WGS sequence"/>
</dbReference>
<dbReference type="PRINTS" id="PR00367">
    <property type="entry name" value="ETHRSPELEMNT"/>
</dbReference>
<evidence type="ECO:0000313" key="11">
    <source>
        <dbReference type="EMBL" id="TQD70306.1"/>
    </source>
</evidence>
<keyword evidence="12" id="KW-1185">Reference proteome</keyword>
<comment type="caution">
    <text evidence="11">The sequence shown here is derived from an EMBL/GenBank/DDBJ whole genome shotgun (WGS) entry which is preliminary data.</text>
</comment>
<dbReference type="InterPro" id="IPR001471">
    <property type="entry name" value="AP2/ERF_dom"/>
</dbReference>
<proteinExistence type="inferred from homology"/>
<dbReference type="GO" id="GO:0003700">
    <property type="term" value="F:DNA-binding transcription factor activity"/>
    <property type="evidence" value="ECO:0007669"/>
    <property type="project" value="InterPro"/>
</dbReference>
<name>A0A540K7V2_MALBA</name>
<dbReference type="Pfam" id="PF00847">
    <property type="entry name" value="AP2"/>
    <property type="match status" value="1"/>
</dbReference>
<evidence type="ECO:0000313" key="12">
    <source>
        <dbReference type="Proteomes" id="UP000315295"/>
    </source>
</evidence>